<evidence type="ECO:0000313" key="2">
    <source>
        <dbReference type="EMBL" id="ADY74075.1"/>
    </source>
</evidence>
<dbReference type="HOGENOM" id="CLU_975669_0_0_0"/>
<keyword evidence="1" id="KW-1133">Transmembrane helix</keyword>
<dbReference type="KEGG" id="dte:Dester_1445"/>
<dbReference type="STRING" id="868864.Dester_1445"/>
<sequence>MNIKSKGKLRGYKEGFRKGFSLIEIAIVLVIVSILLGLGIRSCISGIETAKIDNTQDKLLNFKTFILRNFCKTGNLVKKKEIDSYYLKDAWNNDIELIYALDTNDSNPCSLKTTSLSVILPSGNEVKDVVAVILSPSANRVLDSNVSLNKVEVKNDDLWEYITLYEIKTQCCSNKGISILTDSLPPIVEGENYDITLVATGGKPPYKCDVTSENSTVESFFKNHLVQGSEAFPYCKIVFSEDDSKDFISLLSSSEVSINLEVKDSSNPPFLASRNYLITVIRRKL</sequence>
<keyword evidence="1" id="KW-0812">Transmembrane</keyword>
<dbReference type="RefSeq" id="WP_013639023.1">
    <property type="nucleotide sequence ID" value="NC_015185.1"/>
</dbReference>
<evidence type="ECO:0000256" key="1">
    <source>
        <dbReference type="SAM" id="Phobius"/>
    </source>
</evidence>
<dbReference type="InterPro" id="IPR012902">
    <property type="entry name" value="N_methyl_site"/>
</dbReference>
<gene>
    <name evidence="2" type="ordered locus">Dester_1445</name>
</gene>
<dbReference type="SUPFAM" id="SSF54523">
    <property type="entry name" value="Pili subunits"/>
    <property type="match status" value="1"/>
</dbReference>
<keyword evidence="1" id="KW-0472">Membrane</keyword>
<dbReference type="NCBIfam" id="TIGR02532">
    <property type="entry name" value="IV_pilin_GFxxxE"/>
    <property type="match status" value="1"/>
</dbReference>
<dbReference type="AlphaFoldDB" id="F0S1Z4"/>
<reference evidence="3" key="2">
    <citation type="submission" date="2011-02" db="EMBL/GenBank/DDBJ databases">
        <title>The complete genome of Desulfurobacterium thermolithotrophum DSM 11699.</title>
        <authorList>
            <consortium name="US DOE Joint Genome Institute (JGI-PGF)"/>
            <person name="Lucas S."/>
            <person name="Copeland A."/>
            <person name="Lapidus A."/>
            <person name="Bruce D."/>
            <person name="Goodwin L."/>
            <person name="Pitluck S."/>
            <person name="Kyrpides N."/>
            <person name="Mavromatis K."/>
            <person name="Pagani I."/>
            <person name="Ivanova N."/>
            <person name="Mikhailova N."/>
            <person name="Daligault H."/>
            <person name="Detter J.C."/>
            <person name="Tapia R."/>
            <person name="Han C."/>
            <person name="Land M."/>
            <person name="Hauser L."/>
            <person name="Markowitz V."/>
            <person name="Cheng J.-F."/>
            <person name="Hugenholtz P."/>
            <person name="Woyke T."/>
            <person name="Wu D."/>
            <person name="Spring S."/>
            <person name="Brambilla E."/>
            <person name="Klenk H.-P."/>
            <person name="Eisen J.A."/>
        </authorList>
    </citation>
    <scope>NUCLEOTIDE SEQUENCE [LARGE SCALE GENOMIC DNA]</scope>
    <source>
        <strain evidence="3">DSM 11699 / BSA</strain>
    </source>
</reference>
<evidence type="ECO:0000313" key="3">
    <source>
        <dbReference type="Proteomes" id="UP000007102"/>
    </source>
</evidence>
<protein>
    <recommendedName>
        <fullName evidence="4">Prepilin-type N-terminal cleavage/methylation domain-containing protein</fullName>
    </recommendedName>
</protein>
<proteinExistence type="predicted"/>
<name>F0S1Z4_DESTD</name>
<feature type="transmembrane region" description="Helical" evidence="1">
    <location>
        <begin position="20"/>
        <end position="40"/>
    </location>
</feature>
<dbReference type="InterPro" id="IPR045584">
    <property type="entry name" value="Pilin-like"/>
</dbReference>
<reference evidence="2 3" key="1">
    <citation type="journal article" date="2011" name="Stand. Genomic Sci.">
        <title>Complete genome sequence of the thermophilic sulfur-reducer Desulfurobacterium thermolithotrophum type strain (BSA(T)) from a deep-sea hydrothermal vent.</title>
        <authorList>
            <person name="Goker M."/>
            <person name="Daligault H."/>
            <person name="Mwirichia R."/>
            <person name="Lapidus A."/>
            <person name="Lucas S."/>
            <person name="Deshpande S."/>
            <person name="Pagani I."/>
            <person name="Tapia R."/>
            <person name="Cheng J.F."/>
            <person name="Goodwin L."/>
            <person name="Pitluck S."/>
            <person name="Liolios K."/>
            <person name="Ivanova N."/>
            <person name="Mavromatis K."/>
            <person name="Mikhailova N."/>
            <person name="Pati A."/>
            <person name="Chen A."/>
            <person name="Palaniappan K."/>
            <person name="Han C."/>
            <person name="Land M."/>
            <person name="Hauser L."/>
            <person name="Pan C."/>
            <person name="Brambilla E.M."/>
            <person name="Rohde M."/>
            <person name="Spring S."/>
            <person name="Sikorski J."/>
            <person name="Wirth R."/>
            <person name="Detter J.C."/>
            <person name="Woyke T."/>
            <person name="Bristow J."/>
            <person name="Eisen J.A."/>
            <person name="Markowitz V."/>
            <person name="Hugenholtz P."/>
            <person name="Kyrpides N.C."/>
            <person name="Klenk H.P."/>
        </authorList>
    </citation>
    <scope>NUCLEOTIDE SEQUENCE [LARGE SCALE GENOMIC DNA]</scope>
    <source>
        <strain evidence="3">DSM 11699 / BSA</strain>
    </source>
</reference>
<accession>F0S1Z4</accession>
<dbReference type="Proteomes" id="UP000007102">
    <property type="component" value="Chromosome"/>
</dbReference>
<dbReference type="InParanoid" id="F0S1Z4"/>
<dbReference type="EMBL" id="CP002543">
    <property type="protein sequence ID" value="ADY74075.1"/>
    <property type="molecule type" value="Genomic_DNA"/>
</dbReference>
<evidence type="ECO:0008006" key="4">
    <source>
        <dbReference type="Google" id="ProtNLM"/>
    </source>
</evidence>
<keyword evidence="3" id="KW-1185">Reference proteome</keyword>
<dbReference type="eggNOG" id="COG2165">
    <property type="taxonomic scope" value="Bacteria"/>
</dbReference>
<dbReference type="Gene3D" id="3.30.700.10">
    <property type="entry name" value="Glycoprotein, Type 4 Pilin"/>
    <property type="match status" value="1"/>
</dbReference>
<organism evidence="2 3">
    <name type="scientific">Desulfurobacterium thermolithotrophum (strain DSM 11699 / BSA)</name>
    <dbReference type="NCBI Taxonomy" id="868864"/>
    <lineage>
        <taxon>Bacteria</taxon>
        <taxon>Pseudomonadati</taxon>
        <taxon>Aquificota</taxon>
        <taxon>Aquificia</taxon>
        <taxon>Desulfurobacteriales</taxon>
        <taxon>Desulfurobacteriaceae</taxon>
        <taxon>Desulfurobacterium</taxon>
    </lineage>
</organism>
<dbReference type="Pfam" id="PF07963">
    <property type="entry name" value="N_methyl"/>
    <property type="match status" value="1"/>
</dbReference>